<evidence type="ECO:0000256" key="1">
    <source>
        <dbReference type="SAM" id="MobiDB-lite"/>
    </source>
</evidence>
<evidence type="ECO:0000313" key="3">
    <source>
        <dbReference type="Proteomes" id="UP000078540"/>
    </source>
</evidence>
<keyword evidence="3" id="KW-1185">Reference proteome</keyword>
<proteinExistence type="predicted"/>
<dbReference type="EMBL" id="KQ976513">
    <property type="protein sequence ID" value="KYM82333.1"/>
    <property type="molecule type" value="Genomic_DNA"/>
</dbReference>
<protein>
    <submittedName>
        <fullName evidence="2">Uncharacterized protein</fullName>
    </submittedName>
</protein>
<name>A0A195BCQ0_9HYME</name>
<sequence>MQFNKEREKGFPFASWKDRNRKHLERRMYSYFRPEETLKTKGRASRITAPAVSVDNYAGAFPGSQRNSHGIVNLQEGSDRG</sequence>
<dbReference type="AlphaFoldDB" id="A0A195BCQ0"/>
<reference evidence="2 3" key="1">
    <citation type="submission" date="2015-09" db="EMBL/GenBank/DDBJ databases">
        <title>Atta colombica WGS genome.</title>
        <authorList>
            <person name="Nygaard S."/>
            <person name="Hu H."/>
            <person name="Boomsma J."/>
            <person name="Zhang G."/>
        </authorList>
    </citation>
    <scope>NUCLEOTIDE SEQUENCE [LARGE SCALE GENOMIC DNA]</scope>
    <source>
        <strain evidence="2">Treedump-2</strain>
        <tissue evidence="2">Whole body</tissue>
    </source>
</reference>
<feature type="region of interest" description="Disordered" evidence="1">
    <location>
        <begin position="58"/>
        <end position="81"/>
    </location>
</feature>
<evidence type="ECO:0000313" key="2">
    <source>
        <dbReference type="EMBL" id="KYM82333.1"/>
    </source>
</evidence>
<organism evidence="2 3">
    <name type="scientific">Atta colombica</name>
    <dbReference type="NCBI Taxonomy" id="520822"/>
    <lineage>
        <taxon>Eukaryota</taxon>
        <taxon>Metazoa</taxon>
        <taxon>Ecdysozoa</taxon>
        <taxon>Arthropoda</taxon>
        <taxon>Hexapoda</taxon>
        <taxon>Insecta</taxon>
        <taxon>Pterygota</taxon>
        <taxon>Neoptera</taxon>
        <taxon>Endopterygota</taxon>
        <taxon>Hymenoptera</taxon>
        <taxon>Apocrita</taxon>
        <taxon>Aculeata</taxon>
        <taxon>Formicoidea</taxon>
        <taxon>Formicidae</taxon>
        <taxon>Myrmicinae</taxon>
        <taxon>Atta</taxon>
    </lineage>
</organism>
<gene>
    <name evidence="2" type="ORF">ALC53_07121</name>
</gene>
<accession>A0A195BCQ0</accession>
<dbReference type="Proteomes" id="UP000078540">
    <property type="component" value="Unassembled WGS sequence"/>
</dbReference>